<dbReference type="RefSeq" id="WP_045681544.1">
    <property type="nucleotide sequence ID" value="NZ_CP010803.1"/>
</dbReference>
<evidence type="ECO:0000313" key="9">
    <source>
        <dbReference type="EMBL" id="AJY46244.1"/>
    </source>
</evidence>
<evidence type="ECO:0000256" key="2">
    <source>
        <dbReference type="ARBA" id="ARBA00022448"/>
    </source>
</evidence>
<reference evidence="9 10" key="1">
    <citation type="journal article" date="2015" name="Genome Announc.">
        <title>Complete genome sequence of Martelella endophytica YC6887, which has antifungal activity associated with a halophyte.</title>
        <authorList>
            <person name="Khan A."/>
            <person name="Khan H."/>
            <person name="Chung E.J."/>
            <person name="Hossain M.T."/>
            <person name="Chung Y.R."/>
        </authorList>
    </citation>
    <scope>NUCLEOTIDE SEQUENCE [LARGE SCALE GENOMIC DNA]</scope>
    <source>
        <strain evidence="9">YC6887</strain>
    </source>
</reference>
<dbReference type="KEGG" id="mey:TM49_12045"/>
<dbReference type="EMBL" id="CP010803">
    <property type="protein sequence ID" value="AJY46244.1"/>
    <property type="molecule type" value="Genomic_DNA"/>
</dbReference>
<comment type="similarity">
    <text evidence="7">Belongs to the binding-protein-dependent transport system permease family.</text>
</comment>
<evidence type="ECO:0000256" key="4">
    <source>
        <dbReference type="ARBA" id="ARBA00022692"/>
    </source>
</evidence>
<protein>
    <submittedName>
        <fullName evidence="9">ABC transporter permease</fullName>
    </submittedName>
</protein>
<dbReference type="InterPro" id="IPR000515">
    <property type="entry name" value="MetI-like"/>
</dbReference>
<feature type="transmembrane region" description="Helical" evidence="7">
    <location>
        <begin position="169"/>
        <end position="189"/>
    </location>
</feature>
<keyword evidence="2 7" id="KW-0813">Transport</keyword>
<evidence type="ECO:0000256" key="3">
    <source>
        <dbReference type="ARBA" id="ARBA00022475"/>
    </source>
</evidence>
<keyword evidence="6 7" id="KW-0472">Membrane</keyword>
<dbReference type="STRING" id="1486262.TM49_12045"/>
<dbReference type="GO" id="GO:0005886">
    <property type="term" value="C:plasma membrane"/>
    <property type="evidence" value="ECO:0007669"/>
    <property type="project" value="UniProtKB-SubCell"/>
</dbReference>
<evidence type="ECO:0000256" key="1">
    <source>
        <dbReference type="ARBA" id="ARBA00004651"/>
    </source>
</evidence>
<feature type="transmembrane region" description="Helical" evidence="7">
    <location>
        <begin position="273"/>
        <end position="292"/>
    </location>
</feature>
<feature type="transmembrane region" description="Helical" evidence="7">
    <location>
        <begin position="101"/>
        <end position="122"/>
    </location>
</feature>
<dbReference type="HOGENOM" id="CLU_036879_0_0_5"/>
<dbReference type="InterPro" id="IPR035906">
    <property type="entry name" value="MetI-like_sf"/>
</dbReference>
<dbReference type="GO" id="GO:0071916">
    <property type="term" value="F:dipeptide transmembrane transporter activity"/>
    <property type="evidence" value="ECO:0007669"/>
    <property type="project" value="TreeGrafter"/>
</dbReference>
<name>A0A0D5LPT8_MAREN</name>
<dbReference type="Proteomes" id="UP000032611">
    <property type="component" value="Chromosome"/>
</dbReference>
<dbReference type="AlphaFoldDB" id="A0A0D5LPT8"/>
<dbReference type="CDD" id="cd06261">
    <property type="entry name" value="TM_PBP2"/>
    <property type="match status" value="1"/>
</dbReference>
<keyword evidence="5 7" id="KW-1133">Transmembrane helix</keyword>
<feature type="domain" description="ABC transmembrane type-1" evidence="8">
    <location>
        <begin position="95"/>
        <end position="292"/>
    </location>
</feature>
<keyword evidence="4 7" id="KW-0812">Transmembrane</keyword>
<dbReference type="Gene3D" id="1.10.3720.10">
    <property type="entry name" value="MetI-like"/>
    <property type="match status" value="1"/>
</dbReference>
<dbReference type="PATRIC" id="fig|1486262.3.peg.2488"/>
<dbReference type="Pfam" id="PF00528">
    <property type="entry name" value="BPD_transp_1"/>
    <property type="match status" value="1"/>
</dbReference>
<comment type="subcellular location">
    <subcellularLocation>
        <location evidence="1 7">Cell membrane</location>
        <topology evidence="1 7">Multi-pass membrane protein</topology>
    </subcellularLocation>
</comment>
<dbReference type="InterPro" id="IPR045621">
    <property type="entry name" value="BPD_transp_1_N"/>
</dbReference>
<evidence type="ECO:0000259" key="8">
    <source>
        <dbReference type="PROSITE" id="PS50928"/>
    </source>
</evidence>
<feature type="transmembrane region" description="Helical" evidence="7">
    <location>
        <begin position="227"/>
        <end position="253"/>
    </location>
</feature>
<dbReference type="PROSITE" id="PS50928">
    <property type="entry name" value="ABC_TM1"/>
    <property type="match status" value="1"/>
</dbReference>
<evidence type="ECO:0000256" key="7">
    <source>
        <dbReference type="RuleBase" id="RU363032"/>
    </source>
</evidence>
<accession>A0A0D5LPT8</accession>
<dbReference type="Pfam" id="PF19300">
    <property type="entry name" value="BPD_transp_1_N"/>
    <property type="match status" value="1"/>
</dbReference>
<keyword evidence="3" id="KW-1003">Cell membrane</keyword>
<gene>
    <name evidence="9" type="ORF">TM49_12045</name>
</gene>
<proteinExistence type="inferred from homology"/>
<sequence>MNIQFYLTKLLRGLMTLLLAVTFVFVVLRASGDPAEMMLSDEASPQAIEAFRERWGLDRSYLAQYGTYLAAVVRGDFGDSFRDGRPALQVVVERIPATLQLGITALLITLIIGIPAGILAALHRGKLVDHAAMSFTIFGQSVPNFFLGIVLILVFSMTLRWLPSSGTGTLWHLIMPALTLATATAATVARFTRSSMLDVLHQPYMRTARAKGIPHDRRVLRHALPNAAIPVITVVGMRIGGLIGGAVTIETVFAWPGVGMLLVNAVNQRDLAVVQAVVLLIAFTMVTVNLIVDFTYGWLDPRVEVHNTRKATA</sequence>
<evidence type="ECO:0000256" key="6">
    <source>
        <dbReference type="ARBA" id="ARBA00023136"/>
    </source>
</evidence>
<dbReference type="OrthoDB" id="9805855at2"/>
<dbReference type="SUPFAM" id="SSF161098">
    <property type="entry name" value="MetI-like"/>
    <property type="match status" value="1"/>
</dbReference>
<evidence type="ECO:0000256" key="5">
    <source>
        <dbReference type="ARBA" id="ARBA00022989"/>
    </source>
</evidence>
<evidence type="ECO:0000313" key="10">
    <source>
        <dbReference type="Proteomes" id="UP000032611"/>
    </source>
</evidence>
<feature type="transmembrane region" description="Helical" evidence="7">
    <location>
        <begin position="142"/>
        <end position="163"/>
    </location>
</feature>
<dbReference type="PANTHER" id="PTHR43163:SF6">
    <property type="entry name" value="DIPEPTIDE TRANSPORT SYSTEM PERMEASE PROTEIN DPPB-RELATED"/>
    <property type="match status" value="1"/>
</dbReference>
<keyword evidence="10" id="KW-1185">Reference proteome</keyword>
<dbReference type="PANTHER" id="PTHR43163">
    <property type="entry name" value="DIPEPTIDE TRANSPORT SYSTEM PERMEASE PROTEIN DPPB-RELATED"/>
    <property type="match status" value="1"/>
</dbReference>
<organism evidence="9 10">
    <name type="scientific">Martelella endophytica</name>
    <dbReference type="NCBI Taxonomy" id="1486262"/>
    <lineage>
        <taxon>Bacteria</taxon>
        <taxon>Pseudomonadati</taxon>
        <taxon>Pseudomonadota</taxon>
        <taxon>Alphaproteobacteria</taxon>
        <taxon>Hyphomicrobiales</taxon>
        <taxon>Aurantimonadaceae</taxon>
        <taxon>Martelella</taxon>
    </lineage>
</organism>